<dbReference type="VEuPathDB" id="MicrosporidiaDB:EDEG_00206"/>
<reference evidence="2" key="2">
    <citation type="submission" date="2015-07" db="EMBL/GenBank/DDBJ databases">
        <title>Contrasting host-pathogen interactions and genome evolution in two generalist and specialist microsporidian pathogens of mosquitoes.</title>
        <authorList>
            <consortium name="The Broad Institute Genomics Platform"/>
            <consortium name="The Broad Institute Genome Sequencing Center for Infectious Disease"/>
            <person name="Cuomo C.A."/>
            <person name="Sanscrainte N.D."/>
            <person name="Goldberg J.M."/>
            <person name="Heiman D."/>
            <person name="Young S."/>
            <person name="Zeng Q."/>
            <person name="Becnel J.J."/>
            <person name="Birren B.W."/>
        </authorList>
    </citation>
    <scope>NUCLEOTIDE SEQUENCE [LARGE SCALE GENOMIC DNA]</scope>
    <source>
        <strain evidence="2">USNM 41457</strain>
    </source>
</reference>
<dbReference type="Proteomes" id="UP000003163">
    <property type="component" value="Unassembled WGS sequence"/>
</dbReference>
<dbReference type="AlphaFoldDB" id="J9DLK9"/>
<dbReference type="HOGENOM" id="CLU_2145811_0_0_1"/>
<evidence type="ECO:0000313" key="2">
    <source>
        <dbReference type="Proteomes" id="UP000003163"/>
    </source>
</evidence>
<dbReference type="InParanoid" id="J9DLK9"/>
<proteinExistence type="predicted"/>
<accession>J9DLK9</accession>
<name>J9DLK9_EDHAE</name>
<reference evidence="1 2" key="1">
    <citation type="submission" date="2011-08" db="EMBL/GenBank/DDBJ databases">
        <authorList>
            <person name="Liu Z.J."/>
            <person name="Shi F.L."/>
            <person name="Lu J.Q."/>
            <person name="Li M."/>
            <person name="Wang Z.L."/>
        </authorList>
    </citation>
    <scope>NUCLEOTIDE SEQUENCE [LARGE SCALE GENOMIC DNA]</scope>
    <source>
        <strain evidence="1 2">USNM 41457</strain>
    </source>
</reference>
<protein>
    <submittedName>
        <fullName evidence="1">Uncharacterized protein</fullName>
    </submittedName>
</protein>
<gene>
    <name evidence="1" type="ORF">EDEG_00206</name>
</gene>
<dbReference type="EMBL" id="AFBI03000002">
    <property type="protein sequence ID" value="EJW03475.1"/>
    <property type="molecule type" value="Genomic_DNA"/>
</dbReference>
<keyword evidence="2" id="KW-1185">Reference proteome</keyword>
<comment type="caution">
    <text evidence="1">The sequence shown here is derived from an EMBL/GenBank/DDBJ whole genome shotgun (WGS) entry which is preliminary data.</text>
</comment>
<evidence type="ECO:0000313" key="1">
    <source>
        <dbReference type="EMBL" id="EJW03475.1"/>
    </source>
</evidence>
<organism evidence="1 2">
    <name type="scientific">Edhazardia aedis (strain USNM 41457)</name>
    <name type="common">Microsporidian parasite</name>
    <dbReference type="NCBI Taxonomy" id="1003232"/>
    <lineage>
        <taxon>Eukaryota</taxon>
        <taxon>Fungi</taxon>
        <taxon>Fungi incertae sedis</taxon>
        <taxon>Microsporidia</taxon>
        <taxon>Edhazardia</taxon>
    </lineage>
</organism>
<sequence>MEQTIPRKKIKSSRHTIREIQKHTIMQSYFENSYIYSFHSSTFYSPNRESDNNISITFFNTDSFMLIFSNIVDSYQNSSKYSYTNSNSIYTYYKKKHTNLKKILILKDNRVV</sequence>